<dbReference type="GeneID" id="87866081"/>
<keyword evidence="2" id="KW-1185">Reference proteome</keyword>
<evidence type="ECO:0000313" key="1">
    <source>
        <dbReference type="EMBL" id="KAK3338803.1"/>
    </source>
</evidence>
<comment type="caution">
    <text evidence="1">The sequence shown here is derived from an EMBL/GenBank/DDBJ whole genome shotgun (WGS) entry which is preliminary data.</text>
</comment>
<protein>
    <submittedName>
        <fullName evidence="1">Uncharacterized protein</fullName>
    </submittedName>
</protein>
<proteinExistence type="predicted"/>
<name>A0AAE0J8W6_9PEZI</name>
<dbReference type="RefSeq" id="XP_062678163.1">
    <property type="nucleotide sequence ID" value="XM_062828927.1"/>
</dbReference>
<evidence type="ECO:0000313" key="2">
    <source>
        <dbReference type="Proteomes" id="UP001278500"/>
    </source>
</evidence>
<organism evidence="1 2">
    <name type="scientific">Neurospora tetraspora</name>
    <dbReference type="NCBI Taxonomy" id="94610"/>
    <lineage>
        <taxon>Eukaryota</taxon>
        <taxon>Fungi</taxon>
        <taxon>Dikarya</taxon>
        <taxon>Ascomycota</taxon>
        <taxon>Pezizomycotina</taxon>
        <taxon>Sordariomycetes</taxon>
        <taxon>Sordariomycetidae</taxon>
        <taxon>Sordariales</taxon>
        <taxon>Sordariaceae</taxon>
        <taxon>Neurospora</taxon>
    </lineage>
</organism>
<reference evidence="1" key="2">
    <citation type="submission" date="2023-06" db="EMBL/GenBank/DDBJ databases">
        <authorList>
            <consortium name="Lawrence Berkeley National Laboratory"/>
            <person name="Haridas S."/>
            <person name="Hensen N."/>
            <person name="Bonometti L."/>
            <person name="Westerberg I."/>
            <person name="Brannstrom I.O."/>
            <person name="Guillou S."/>
            <person name="Cros-Aarteil S."/>
            <person name="Calhoun S."/>
            <person name="Kuo A."/>
            <person name="Mondo S."/>
            <person name="Pangilinan J."/>
            <person name="Riley R."/>
            <person name="Labutti K."/>
            <person name="Andreopoulos B."/>
            <person name="Lipzen A."/>
            <person name="Chen C."/>
            <person name="Yanf M."/>
            <person name="Daum C."/>
            <person name="Ng V."/>
            <person name="Clum A."/>
            <person name="Steindorff A."/>
            <person name="Ohm R."/>
            <person name="Martin F."/>
            <person name="Silar P."/>
            <person name="Natvig D."/>
            <person name="Lalanne C."/>
            <person name="Gautier V."/>
            <person name="Ament-Velasquez S.L."/>
            <person name="Kruys A."/>
            <person name="Hutchinson M.I."/>
            <person name="Powell A.J."/>
            <person name="Barry K."/>
            <person name="Miller A.N."/>
            <person name="Grigoriev I.V."/>
            <person name="Debuchy R."/>
            <person name="Gladieux P."/>
            <person name="Thoren M.H."/>
            <person name="Johannesson H."/>
        </authorList>
    </citation>
    <scope>NUCLEOTIDE SEQUENCE</scope>
    <source>
        <strain evidence="1">CBS 560.94</strain>
    </source>
</reference>
<gene>
    <name evidence="1" type="ORF">B0H65DRAFT_530407</name>
</gene>
<sequence length="113" mass="13004">MPRLPDGPFFGASGVFMLNKFMKRNDITPDVKVQCWKVIDIIYDNFLDSNGNKRSLEVIEMVQKPLDNPTLTLLTGVLFAREVYRWCSFFHDDDLGLLDVAIAKLDQTHRHCS</sequence>
<dbReference type="Proteomes" id="UP001278500">
    <property type="component" value="Unassembled WGS sequence"/>
</dbReference>
<dbReference type="EMBL" id="JAUEPP010000007">
    <property type="protein sequence ID" value="KAK3338803.1"/>
    <property type="molecule type" value="Genomic_DNA"/>
</dbReference>
<dbReference type="AlphaFoldDB" id="A0AAE0J8W6"/>
<accession>A0AAE0J8W6</accession>
<reference evidence="1" key="1">
    <citation type="journal article" date="2023" name="Mol. Phylogenet. Evol.">
        <title>Genome-scale phylogeny and comparative genomics of the fungal order Sordariales.</title>
        <authorList>
            <person name="Hensen N."/>
            <person name="Bonometti L."/>
            <person name="Westerberg I."/>
            <person name="Brannstrom I.O."/>
            <person name="Guillou S."/>
            <person name="Cros-Aarteil S."/>
            <person name="Calhoun S."/>
            <person name="Haridas S."/>
            <person name="Kuo A."/>
            <person name="Mondo S."/>
            <person name="Pangilinan J."/>
            <person name="Riley R."/>
            <person name="LaButti K."/>
            <person name="Andreopoulos B."/>
            <person name="Lipzen A."/>
            <person name="Chen C."/>
            <person name="Yan M."/>
            <person name="Daum C."/>
            <person name="Ng V."/>
            <person name="Clum A."/>
            <person name="Steindorff A."/>
            <person name="Ohm R.A."/>
            <person name="Martin F."/>
            <person name="Silar P."/>
            <person name="Natvig D.O."/>
            <person name="Lalanne C."/>
            <person name="Gautier V."/>
            <person name="Ament-Velasquez S.L."/>
            <person name="Kruys A."/>
            <person name="Hutchinson M.I."/>
            <person name="Powell A.J."/>
            <person name="Barry K."/>
            <person name="Miller A.N."/>
            <person name="Grigoriev I.V."/>
            <person name="Debuchy R."/>
            <person name="Gladieux P."/>
            <person name="Hiltunen Thoren M."/>
            <person name="Johannesson H."/>
        </authorList>
    </citation>
    <scope>NUCLEOTIDE SEQUENCE</scope>
    <source>
        <strain evidence="1">CBS 560.94</strain>
    </source>
</reference>